<evidence type="ECO:0000256" key="2">
    <source>
        <dbReference type="ARBA" id="ARBA00022692"/>
    </source>
</evidence>
<feature type="transmembrane region" description="Helical" evidence="6">
    <location>
        <begin position="67"/>
        <end position="92"/>
    </location>
</feature>
<dbReference type="PANTHER" id="PTHR30614:SF0">
    <property type="entry name" value="L-CYSTINE TRANSPORT SYSTEM PERMEASE PROTEIN TCYL"/>
    <property type="match status" value="1"/>
</dbReference>
<comment type="subcellular location">
    <subcellularLocation>
        <location evidence="6">Cell membrane</location>
        <topology evidence="6">Multi-pass membrane protein</topology>
    </subcellularLocation>
    <subcellularLocation>
        <location evidence="1">Membrane</location>
        <topology evidence="1">Multi-pass membrane protein</topology>
    </subcellularLocation>
</comment>
<dbReference type="Proteomes" id="UP001054811">
    <property type="component" value="Chromosome"/>
</dbReference>
<evidence type="ECO:0000256" key="5">
    <source>
        <dbReference type="ARBA" id="ARBA00023136"/>
    </source>
</evidence>
<dbReference type="InterPro" id="IPR043429">
    <property type="entry name" value="ArtM/GltK/GlnP/TcyL/YhdX-like"/>
</dbReference>
<keyword evidence="4 6" id="KW-1133">Transmembrane helix</keyword>
<evidence type="ECO:0000313" key="8">
    <source>
        <dbReference type="EMBL" id="UUT34705.1"/>
    </source>
</evidence>
<evidence type="ECO:0000256" key="1">
    <source>
        <dbReference type="ARBA" id="ARBA00004141"/>
    </source>
</evidence>
<evidence type="ECO:0000313" key="9">
    <source>
        <dbReference type="Proteomes" id="UP001054811"/>
    </source>
</evidence>
<evidence type="ECO:0000256" key="3">
    <source>
        <dbReference type="ARBA" id="ARBA00022970"/>
    </source>
</evidence>
<keyword evidence="2 6" id="KW-0812">Transmembrane</keyword>
<dbReference type="InterPro" id="IPR000515">
    <property type="entry name" value="MetI-like"/>
</dbReference>
<feature type="transmembrane region" description="Helical" evidence="6">
    <location>
        <begin position="230"/>
        <end position="248"/>
    </location>
</feature>
<feature type="transmembrane region" description="Helical" evidence="6">
    <location>
        <begin position="146"/>
        <end position="167"/>
    </location>
</feature>
<feature type="transmembrane region" description="Helical" evidence="6">
    <location>
        <begin position="29"/>
        <end position="47"/>
    </location>
</feature>
<feature type="domain" description="ABC transmembrane type-1" evidence="7">
    <location>
        <begin position="66"/>
        <end position="276"/>
    </location>
</feature>
<keyword evidence="5 6" id="KW-0472">Membrane</keyword>
<comment type="similarity">
    <text evidence="6">Belongs to the binding-protein-dependent transport system permease family.</text>
</comment>
<protein>
    <submittedName>
        <fullName evidence="8">Amino acid ABC transporter permease</fullName>
    </submittedName>
</protein>
<dbReference type="InterPro" id="IPR035906">
    <property type="entry name" value="MetI-like_sf"/>
</dbReference>
<proteinExistence type="inferred from homology"/>
<dbReference type="RefSeq" id="WP_259611231.1">
    <property type="nucleotide sequence ID" value="NZ_CP091139.2"/>
</dbReference>
<accession>A0ABY5NHR5</accession>
<dbReference type="PROSITE" id="PS50928">
    <property type="entry name" value="ABC_TM1"/>
    <property type="match status" value="1"/>
</dbReference>
<dbReference type="PANTHER" id="PTHR30614">
    <property type="entry name" value="MEMBRANE COMPONENT OF AMINO ACID ABC TRANSPORTER"/>
    <property type="match status" value="1"/>
</dbReference>
<dbReference type="SUPFAM" id="SSF161098">
    <property type="entry name" value="MetI-like"/>
    <property type="match status" value="1"/>
</dbReference>
<evidence type="ECO:0000256" key="6">
    <source>
        <dbReference type="RuleBase" id="RU363032"/>
    </source>
</evidence>
<dbReference type="CDD" id="cd06261">
    <property type="entry name" value="TM_PBP2"/>
    <property type="match status" value="1"/>
</dbReference>
<dbReference type="EMBL" id="CP091139">
    <property type="protein sequence ID" value="UUT34705.1"/>
    <property type="molecule type" value="Genomic_DNA"/>
</dbReference>
<keyword evidence="6" id="KW-0813">Transport</keyword>
<evidence type="ECO:0000256" key="4">
    <source>
        <dbReference type="ARBA" id="ARBA00022989"/>
    </source>
</evidence>
<feature type="transmembrane region" description="Helical" evidence="6">
    <location>
        <begin position="104"/>
        <end position="126"/>
    </location>
</feature>
<gene>
    <name evidence="8" type="ORF">L2X98_29985</name>
</gene>
<reference evidence="8" key="1">
    <citation type="submission" date="2022-01" db="EMBL/GenBank/DDBJ databases">
        <title>Microbacterium eymi and Microbacterium rhizovicinus sp. nov., isolated from the rhizospheric soil of Elymus tsukushiensis, a plant native to the Dokdo Islands, Republic of Korea.</title>
        <authorList>
            <person name="Hwang Y.J."/>
        </authorList>
    </citation>
    <scope>NUCLEOTIDE SEQUENCE</scope>
    <source>
        <strain evidence="8">KUDC0405</strain>
    </source>
</reference>
<dbReference type="Pfam" id="PF00528">
    <property type="entry name" value="BPD_transp_1"/>
    <property type="match status" value="1"/>
</dbReference>
<organism evidence="8 9">
    <name type="scientific">Microbacterium elymi</name>
    <dbReference type="NCBI Taxonomy" id="2909587"/>
    <lineage>
        <taxon>Bacteria</taxon>
        <taxon>Bacillati</taxon>
        <taxon>Actinomycetota</taxon>
        <taxon>Actinomycetes</taxon>
        <taxon>Micrococcales</taxon>
        <taxon>Microbacteriaceae</taxon>
        <taxon>Microbacterium</taxon>
    </lineage>
</organism>
<keyword evidence="3" id="KW-0029">Amino-acid transport</keyword>
<sequence>MTMPIITPPRTDGVVDVADARRRFHPWRLVIGVVLALIVLRLAFFLVTNERFEWPVVAAYLFNPSVLLGLVMSLLLTAVGMILGSLLGTALAAGQLAAFAPVRWACIAFVGVFRAVPPLVQLIFWYNLAYLVPKLAVGVPFGPELFSWPTNDIITPLTAAIIGLSLHESAYMAEIIRAGILSVDQGQRDASKAMGFSNWHAFSRVVLPQAMRVIVPPAGSQVIALLKGTSLVSVIAMGDLLHSVQVIYNRTYEVVPMLIVAVIWYLVVVAALTIVQRQVERRFSRGLSRTATARKHIQRLEVTR</sequence>
<evidence type="ECO:0000259" key="7">
    <source>
        <dbReference type="PROSITE" id="PS50928"/>
    </source>
</evidence>
<dbReference type="Gene3D" id="1.10.3720.10">
    <property type="entry name" value="MetI-like"/>
    <property type="match status" value="1"/>
</dbReference>
<name>A0ABY5NHR5_9MICO</name>
<keyword evidence="9" id="KW-1185">Reference proteome</keyword>
<feature type="transmembrane region" description="Helical" evidence="6">
    <location>
        <begin position="254"/>
        <end position="275"/>
    </location>
</feature>